<sequence>MKVFEVNGSTLCLALFVDVTNSNCYGVRRGS</sequence>
<reference evidence="2" key="1">
    <citation type="journal article" date="2014" name="Science">
        <title>The coffee genome provides insight into the convergent evolution of caffeine biosynthesis.</title>
        <authorList>
            <person name="Denoeud F."/>
            <person name="Carretero-Paulet L."/>
            <person name="Dereeper A."/>
            <person name="Droc G."/>
            <person name="Guyot R."/>
            <person name="Pietrella M."/>
            <person name="Zheng C."/>
            <person name="Alberti A."/>
            <person name="Anthony F."/>
            <person name="Aprea G."/>
            <person name="Aury J.M."/>
            <person name="Bento P."/>
            <person name="Bernard M."/>
            <person name="Bocs S."/>
            <person name="Campa C."/>
            <person name="Cenci A."/>
            <person name="Combes M.C."/>
            <person name="Crouzillat D."/>
            <person name="Da Silva C."/>
            <person name="Daddiego L."/>
            <person name="De Bellis F."/>
            <person name="Dussert S."/>
            <person name="Garsmeur O."/>
            <person name="Gayraud T."/>
            <person name="Guignon V."/>
            <person name="Jahn K."/>
            <person name="Jamilloux V."/>
            <person name="Joet T."/>
            <person name="Labadie K."/>
            <person name="Lan T."/>
            <person name="Leclercq J."/>
            <person name="Lepelley M."/>
            <person name="Leroy T."/>
            <person name="Li L.T."/>
            <person name="Librado P."/>
            <person name="Lopez L."/>
            <person name="Munoz A."/>
            <person name="Noel B."/>
            <person name="Pallavicini A."/>
            <person name="Perrotta G."/>
            <person name="Poncet V."/>
            <person name="Pot D."/>
            <person name="Priyono X."/>
            <person name="Rigoreau M."/>
            <person name="Rouard M."/>
            <person name="Rozas J."/>
            <person name="Tranchant-Dubreuil C."/>
            <person name="VanBuren R."/>
            <person name="Zhang Q."/>
            <person name="Andrade A.C."/>
            <person name="Argout X."/>
            <person name="Bertrand B."/>
            <person name="de Kochko A."/>
            <person name="Graziosi G."/>
            <person name="Henry R.J."/>
            <person name="Jayarama X."/>
            <person name="Ming R."/>
            <person name="Nagai C."/>
            <person name="Rounsley S."/>
            <person name="Sankoff D."/>
            <person name="Giuliano G."/>
            <person name="Albert V.A."/>
            <person name="Wincker P."/>
            <person name="Lashermes P."/>
        </authorList>
    </citation>
    <scope>NUCLEOTIDE SEQUENCE [LARGE SCALE GENOMIC DNA]</scope>
    <source>
        <strain evidence="2">cv. DH200-94</strain>
    </source>
</reference>
<dbReference type="Gramene" id="CDO97172">
    <property type="protein sequence ID" value="CDO97172"/>
    <property type="gene ID" value="GSCOC_T00014429001"/>
</dbReference>
<gene>
    <name evidence="1" type="ORF">GSCOC_T00014429001</name>
</gene>
<dbReference type="InParanoid" id="A0A068TMI2"/>
<dbReference type="OrthoDB" id="329139at2759"/>
<dbReference type="Proteomes" id="UP000295252">
    <property type="component" value="Chromosome IV"/>
</dbReference>
<dbReference type="AlphaFoldDB" id="A0A068TMI2"/>
<evidence type="ECO:0000313" key="1">
    <source>
        <dbReference type="EMBL" id="CDO97172.1"/>
    </source>
</evidence>
<accession>A0A068TMI2</accession>
<proteinExistence type="predicted"/>
<protein>
    <submittedName>
        <fullName evidence="1">Uncharacterized protein</fullName>
    </submittedName>
</protein>
<dbReference type="EMBL" id="HG739085">
    <property type="protein sequence ID" value="CDO97172.1"/>
    <property type="molecule type" value="Genomic_DNA"/>
</dbReference>
<organism evidence="1 2">
    <name type="scientific">Coffea canephora</name>
    <name type="common">Robusta coffee</name>
    <dbReference type="NCBI Taxonomy" id="49390"/>
    <lineage>
        <taxon>Eukaryota</taxon>
        <taxon>Viridiplantae</taxon>
        <taxon>Streptophyta</taxon>
        <taxon>Embryophyta</taxon>
        <taxon>Tracheophyta</taxon>
        <taxon>Spermatophyta</taxon>
        <taxon>Magnoliopsida</taxon>
        <taxon>eudicotyledons</taxon>
        <taxon>Gunneridae</taxon>
        <taxon>Pentapetalae</taxon>
        <taxon>asterids</taxon>
        <taxon>lamiids</taxon>
        <taxon>Gentianales</taxon>
        <taxon>Rubiaceae</taxon>
        <taxon>Ixoroideae</taxon>
        <taxon>Gardenieae complex</taxon>
        <taxon>Bertiereae - Coffeeae clade</taxon>
        <taxon>Coffeeae</taxon>
        <taxon>Coffea</taxon>
    </lineage>
</organism>
<evidence type="ECO:0000313" key="2">
    <source>
        <dbReference type="Proteomes" id="UP000295252"/>
    </source>
</evidence>
<keyword evidence="2" id="KW-1185">Reference proteome</keyword>
<name>A0A068TMI2_COFCA</name>